<keyword evidence="6 8" id="KW-1133">Transmembrane helix</keyword>
<evidence type="ECO:0000256" key="1">
    <source>
        <dbReference type="ARBA" id="ARBA00004477"/>
    </source>
</evidence>
<dbReference type="InterPro" id="IPR008506">
    <property type="entry name" value="SND2/TMEM208"/>
</dbReference>
<evidence type="ECO:0000256" key="7">
    <source>
        <dbReference type="ARBA" id="ARBA00023136"/>
    </source>
</evidence>
<name>A0A195BYX9_9HYME</name>
<feature type="transmembrane region" description="Helical" evidence="8">
    <location>
        <begin position="88"/>
        <end position="112"/>
    </location>
</feature>
<keyword evidence="10" id="KW-1185">Reference proteome</keyword>
<evidence type="ECO:0000256" key="5">
    <source>
        <dbReference type="ARBA" id="ARBA00022824"/>
    </source>
</evidence>
<evidence type="ECO:0000256" key="2">
    <source>
        <dbReference type="ARBA" id="ARBA00009950"/>
    </source>
</evidence>
<dbReference type="GO" id="GO:0005789">
    <property type="term" value="C:endoplasmic reticulum membrane"/>
    <property type="evidence" value="ECO:0007669"/>
    <property type="project" value="UniProtKB-SubCell"/>
</dbReference>
<reference evidence="9 10" key="1">
    <citation type="submission" date="2016-03" db="EMBL/GenBank/DDBJ databases">
        <title>Cyphomyrmex costatus WGS genome.</title>
        <authorList>
            <person name="Nygaard S."/>
            <person name="Hu H."/>
            <person name="Boomsma J."/>
            <person name="Zhang G."/>
        </authorList>
    </citation>
    <scope>NUCLEOTIDE SEQUENCE [LARGE SCALE GENOMIC DNA]</scope>
    <source>
        <strain evidence="9">MS0001</strain>
        <tissue evidence="9">Whole body</tissue>
    </source>
</reference>
<dbReference type="PANTHER" id="PTHR13505:SF7">
    <property type="entry name" value="TRANSMEMBRANE PROTEIN 208"/>
    <property type="match status" value="1"/>
</dbReference>
<dbReference type="STRING" id="456900.A0A195BYX9"/>
<comment type="similarity">
    <text evidence="2">Belongs to the TMEM208 family.</text>
</comment>
<evidence type="ECO:0000256" key="6">
    <source>
        <dbReference type="ARBA" id="ARBA00022989"/>
    </source>
</evidence>
<comment type="subcellular location">
    <subcellularLocation>
        <location evidence="1">Endoplasmic reticulum membrane</location>
        <topology evidence="1">Multi-pass membrane protein</topology>
    </subcellularLocation>
</comment>
<dbReference type="Proteomes" id="UP000078542">
    <property type="component" value="Unassembled WGS sequence"/>
</dbReference>
<keyword evidence="5" id="KW-0256">Endoplasmic reticulum</keyword>
<evidence type="ECO:0000256" key="8">
    <source>
        <dbReference type="SAM" id="Phobius"/>
    </source>
</evidence>
<feature type="transmembrane region" description="Helical" evidence="8">
    <location>
        <begin position="32"/>
        <end position="54"/>
    </location>
</feature>
<dbReference type="GO" id="GO:0006624">
    <property type="term" value="P:vacuolar protein processing"/>
    <property type="evidence" value="ECO:0007669"/>
    <property type="project" value="TreeGrafter"/>
</dbReference>
<feature type="transmembrane region" description="Helical" evidence="8">
    <location>
        <begin position="6"/>
        <end position="25"/>
    </location>
</feature>
<dbReference type="GO" id="GO:0005773">
    <property type="term" value="C:vacuole"/>
    <property type="evidence" value="ECO:0007669"/>
    <property type="project" value="GOC"/>
</dbReference>
<organism evidence="9 10">
    <name type="scientific">Cyphomyrmex costatus</name>
    <dbReference type="NCBI Taxonomy" id="456900"/>
    <lineage>
        <taxon>Eukaryota</taxon>
        <taxon>Metazoa</taxon>
        <taxon>Ecdysozoa</taxon>
        <taxon>Arthropoda</taxon>
        <taxon>Hexapoda</taxon>
        <taxon>Insecta</taxon>
        <taxon>Pterygota</taxon>
        <taxon>Neoptera</taxon>
        <taxon>Endopterygota</taxon>
        <taxon>Hymenoptera</taxon>
        <taxon>Apocrita</taxon>
        <taxon>Aculeata</taxon>
        <taxon>Formicoidea</taxon>
        <taxon>Formicidae</taxon>
        <taxon>Myrmicinae</taxon>
        <taxon>Cyphomyrmex</taxon>
    </lineage>
</organism>
<protein>
    <recommendedName>
        <fullName evidence="3">Transmembrane protein 208</fullName>
    </recommendedName>
</protein>
<keyword evidence="4 8" id="KW-0812">Transmembrane</keyword>
<evidence type="ECO:0000256" key="4">
    <source>
        <dbReference type="ARBA" id="ARBA00022692"/>
    </source>
</evidence>
<dbReference type="AlphaFoldDB" id="A0A195BYX9"/>
<sequence length="156" mass="18214">MEENVSTLSFYNYMALGTMGIYIFITMMLHEFNALTISLMAFSAIVYIGSYQFMLYMAQPAFSETEQFMNPGVDLNMEGGLAEHIKDLIIFTSGVQILSLISNYFWFLWLLVPLRGTTVLWNQIMAPWVYAQEDQQSEMNEKKLRKLERKIAKRYQ</sequence>
<evidence type="ECO:0000256" key="3">
    <source>
        <dbReference type="ARBA" id="ARBA00015033"/>
    </source>
</evidence>
<evidence type="ECO:0000313" key="9">
    <source>
        <dbReference type="EMBL" id="KYM93530.1"/>
    </source>
</evidence>
<proteinExistence type="inferred from homology"/>
<dbReference type="PANTHER" id="PTHR13505">
    <property type="entry name" value="TRANSMEMBRANE PROTEIN 208"/>
    <property type="match status" value="1"/>
</dbReference>
<accession>A0A195BYX9</accession>
<gene>
    <name evidence="9" type="ORF">ALC62_15888</name>
</gene>
<keyword evidence="7 8" id="KW-0472">Membrane</keyword>
<dbReference type="EMBL" id="KQ978501">
    <property type="protein sequence ID" value="KYM93530.1"/>
    <property type="molecule type" value="Genomic_DNA"/>
</dbReference>
<evidence type="ECO:0000313" key="10">
    <source>
        <dbReference type="Proteomes" id="UP000078542"/>
    </source>
</evidence>
<dbReference type="Pfam" id="PF05620">
    <property type="entry name" value="TMEM208_SND2"/>
    <property type="match status" value="1"/>
</dbReference>